<proteinExistence type="predicted"/>
<dbReference type="EMBL" id="SODV01000002">
    <property type="protein sequence ID" value="TDW97152.1"/>
    <property type="molecule type" value="Genomic_DNA"/>
</dbReference>
<comment type="caution">
    <text evidence="1">The sequence shown here is derived from an EMBL/GenBank/DDBJ whole genome shotgun (WGS) entry which is preliminary data.</text>
</comment>
<sequence>MNSSAPSNTGDPEKKDRRYKFVATVWRSGELTSLNDIFDIIPRSVVAADLGVNYERFTRKLLKPGGFYFREIERLSVLLDIPFEELSKLVAITIQNK</sequence>
<dbReference type="RefSeq" id="WP_133998868.1">
    <property type="nucleotide sequence ID" value="NZ_SODV01000002.1"/>
</dbReference>
<reference evidence="1 2" key="1">
    <citation type="submission" date="2019-03" db="EMBL/GenBank/DDBJ databases">
        <title>Genomic Encyclopedia of Type Strains, Phase IV (KMG-IV): sequencing the most valuable type-strain genomes for metagenomic binning, comparative biology and taxonomic classification.</title>
        <authorList>
            <person name="Goeker M."/>
        </authorList>
    </citation>
    <scope>NUCLEOTIDE SEQUENCE [LARGE SCALE GENOMIC DNA]</scope>
    <source>
        <strain evidence="1 2">DSM 100059</strain>
    </source>
</reference>
<dbReference type="Proteomes" id="UP000294498">
    <property type="component" value="Unassembled WGS sequence"/>
</dbReference>
<accession>A0A4V6Q9W0</accession>
<keyword evidence="2" id="KW-1185">Reference proteome</keyword>
<organism evidence="1 2">
    <name type="scientific">Dinghuibacter silviterrae</name>
    <dbReference type="NCBI Taxonomy" id="1539049"/>
    <lineage>
        <taxon>Bacteria</taxon>
        <taxon>Pseudomonadati</taxon>
        <taxon>Bacteroidota</taxon>
        <taxon>Chitinophagia</taxon>
        <taxon>Chitinophagales</taxon>
        <taxon>Chitinophagaceae</taxon>
        <taxon>Dinghuibacter</taxon>
    </lineage>
</organism>
<name>A0A4V6Q9W0_9BACT</name>
<protein>
    <submittedName>
        <fullName evidence="1">Uncharacterized protein</fullName>
    </submittedName>
</protein>
<evidence type="ECO:0000313" key="2">
    <source>
        <dbReference type="Proteomes" id="UP000294498"/>
    </source>
</evidence>
<evidence type="ECO:0000313" key="1">
    <source>
        <dbReference type="EMBL" id="TDW97152.1"/>
    </source>
</evidence>
<dbReference type="AlphaFoldDB" id="A0A4V6Q9W0"/>
<gene>
    <name evidence="1" type="ORF">EDB95_4994</name>
</gene>
<dbReference type="OrthoDB" id="676945at2"/>